<protein>
    <recommendedName>
        <fullName evidence="1">DUF6729 domain-containing protein</fullName>
    </recommendedName>
</protein>
<dbReference type="InterPro" id="IPR046616">
    <property type="entry name" value="DUF6729"/>
</dbReference>
<evidence type="ECO:0000259" key="1">
    <source>
        <dbReference type="Pfam" id="PF20499"/>
    </source>
</evidence>
<name>A0ABV0ULG5_9TELE</name>
<dbReference type="Proteomes" id="UP001482620">
    <property type="component" value="Unassembled WGS sequence"/>
</dbReference>
<dbReference type="EMBL" id="JAHRIQ010075260">
    <property type="protein sequence ID" value="MEQ2245965.1"/>
    <property type="molecule type" value="Genomic_DNA"/>
</dbReference>
<evidence type="ECO:0000313" key="3">
    <source>
        <dbReference type="Proteomes" id="UP001482620"/>
    </source>
</evidence>
<dbReference type="PANTHER" id="PTHR24401">
    <property type="entry name" value="SI:CH211-243P7.3-RELATED"/>
    <property type="match status" value="1"/>
</dbReference>
<feature type="domain" description="DUF6729" evidence="1">
    <location>
        <begin position="1"/>
        <end position="164"/>
    </location>
</feature>
<gene>
    <name evidence="2" type="ORF">ILYODFUR_033548</name>
</gene>
<proteinExistence type="predicted"/>
<comment type="caution">
    <text evidence="2">The sequence shown here is derived from an EMBL/GenBank/DDBJ whole genome shotgun (WGS) entry which is preliminary data.</text>
</comment>
<dbReference type="PANTHER" id="PTHR24401:SF29">
    <property type="entry name" value="SI:CH211-243P7.3-RELATED"/>
    <property type="match status" value="1"/>
</dbReference>
<organism evidence="2 3">
    <name type="scientific">Ilyodon furcidens</name>
    <name type="common">goldbreast splitfin</name>
    <dbReference type="NCBI Taxonomy" id="33524"/>
    <lineage>
        <taxon>Eukaryota</taxon>
        <taxon>Metazoa</taxon>
        <taxon>Chordata</taxon>
        <taxon>Craniata</taxon>
        <taxon>Vertebrata</taxon>
        <taxon>Euteleostomi</taxon>
        <taxon>Actinopterygii</taxon>
        <taxon>Neopterygii</taxon>
        <taxon>Teleostei</taxon>
        <taxon>Neoteleostei</taxon>
        <taxon>Acanthomorphata</taxon>
        <taxon>Ovalentaria</taxon>
        <taxon>Atherinomorphae</taxon>
        <taxon>Cyprinodontiformes</taxon>
        <taxon>Goodeidae</taxon>
        <taxon>Ilyodon</taxon>
    </lineage>
</organism>
<dbReference type="Pfam" id="PF20499">
    <property type="entry name" value="DUF6729"/>
    <property type="match status" value="1"/>
</dbReference>
<reference evidence="2 3" key="1">
    <citation type="submission" date="2021-06" db="EMBL/GenBank/DDBJ databases">
        <authorList>
            <person name="Palmer J.M."/>
        </authorList>
    </citation>
    <scope>NUCLEOTIDE SEQUENCE [LARGE SCALE GENOMIC DNA]</scope>
    <source>
        <strain evidence="3">if_2019</strain>
        <tissue evidence="2">Muscle</tissue>
    </source>
</reference>
<keyword evidence="3" id="KW-1185">Reference proteome</keyword>
<sequence length="543" mass="61221">MPHRIWRLQLTCPQPSCTGSMTKAGLYRTIWRVLDIDGWYLMAMENLECRRCKRKVGGWSQDIVRQLPPTYSCLFPAVLTYKLSCDHKVVAQLRSRTLGNSATRLYNTLREHHTESWMRRSIHYLGVCEQFLSSCSVSKQSVPPLPMPPVPSPVWLLTVYGYDVVTRLEEYKARIMSTFGSILKMDSTKKVTKKLAGAASDTAAWVTNLGNKHSQVLMSVLSCSEGSEGLDAMAAGLMGRYRVAEVPPPVLMYVDRDETVAAVSKTVSKTAALFHEWGNLVVRLDIWHLMRRFTCGVTSESHELYPTFMKQLSHCIFEVDSGDARRLTKAKRSDLGRKHGMVDLSDAEVVRRISKEEWRLHCRRRTRGVENTALLIQNLLDTFRGPAGRSTPNIPLLDDLRIQDIWDTQRRHLSCIQDPPGVQLYTQTGTLMKGGISLPVYRCVRGSTSLESFHLHLDRFIPGTSASARYFQAFLVDGVVRWNEDRAAAAAPADAAGTRTSLHSYCGHLKHALNQKIQRVLGHQMVEDFTKPAAYTGNRCGKH</sequence>
<accession>A0ABV0ULG5</accession>
<evidence type="ECO:0000313" key="2">
    <source>
        <dbReference type="EMBL" id="MEQ2245965.1"/>
    </source>
</evidence>